<dbReference type="PANTHER" id="PTHR18919">
    <property type="entry name" value="ACETYL-COA C-ACYLTRANSFERASE"/>
    <property type="match status" value="1"/>
</dbReference>
<dbReference type="eggNOG" id="COG0183">
    <property type="taxonomic scope" value="Bacteria"/>
</dbReference>
<keyword evidence="8" id="KW-1185">Reference proteome</keyword>
<dbReference type="PROSITE" id="PS00098">
    <property type="entry name" value="THIOLASE_1"/>
    <property type="match status" value="1"/>
</dbReference>
<dbReference type="InterPro" id="IPR016039">
    <property type="entry name" value="Thiolase-like"/>
</dbReference>
<keyword evidence="4" id="KW-0012">Acyltransferase</keyword>
<dbReference type="STRING" id="536227.Ccar_01410"/>
<organism evidence="7 8">
    <name type="scientific">Clostridium carboxidivorans P7</name>
    <dbReference type="NCBI Taxonomy" id="536227"/>
    <lineage>
        <taxon>Bacteria</taxon>
        <taxon>Bacillati</taxon>
        <taxon>Bacillota</taxon>
        <taxon>Clostridia</taxon>
        <taxon>Eubacteriales</taxon>
        <taxon>Clostridiaceae</taxon>
        <taxon>Clostridium</taxon>
    </lineage>
</organism>
<dbReference type="SUPFAM" id="SSF53901">
    <property type="entry name" value="Thiolase-like"/>
    <property type="match status" value="1"/>
</dbReference>
<sequence>MREVVIASAVRTAIGSFGGSLKDISAVDLGAIVIKEAINRAGIKPEMVDEVVMGNVLQAGLGQNTARQASVKSGIPVEVPSFSINKVCGSGLRAVSLAFQMVISGYNDIVIAGGMENMSRAPYLLNNARWGQRMGDGKLIDEMITDGLWDAFNGYHMGITAENVAEKWGITRKMQDEFALQSQLKAEKAIKEGRFKDEIVPVSIPQKKENLKYLILMSFQGLEQQLKD</sequence>
<accession>C6PR27</accession>
<dbReference type="Gene3D" id="3.40.47.10">
    <property type="match status" value="1"/>
</dbReference>
<evidence type="ECO:0000256" key="2">
    <source>
        <dbReference type="ARBA" id="ARBA00012705"/>
    </source>
</evidence>
<dbReference type="AlphaFoldDB" id="C6PR27"/>
<evidence type="ECO:0000313" key="7">
    <source>
        <dbReference type="EMBL" id="EET88251.1"/>
    </source>
</evidence>
<protein>
    <recommendedName>
        <fullName evidence="2">acetyl-CoA C-acetyltransferase</fullName>
        <ecNumber evidence="2">2.3.1.9</ecNumber>
    </recommendedName>
    <alternativeName>
        <fullName evidence="5">Acetoacetyl-CoA thiolase</fullName>
    </alternativeName>
</protein>
<evidence type="ECO:0000256" key="4">
    <source>
        <dbReference type="ARBA" id="ARBA00023315"/>
    </source>
</evidence>
<gene>
    <name evidence="7" type="ORF">CcarbDRAFT_1244</name>
</gene>
<evidence type="ECO:0000256" key="5">
    <source>
        <dbReference type="ARBA" id="ARBA00030755"/>
    </source>
</evidence>
<feature type="domain" description="Thiolase N-terminal" evidence="6">
    <location>
        <begin position="4"/>
        <end position="210"/>
    </location>
</feature>
<name>C6PR27_9CLOT</name>
<dbReference type="PANTHER" id="PTHR18919:SF107">
    <property type="entry name" value="ACETYL-COA ACETYLTRANSFERASE, CYTOSOLIC"/>
    <property type="match status" value="1"/>
</dbReference>
<dbReference type="Pfam" id="PF00108">
    <property type="entry name" value="Thiolase_N"/>
    <property type="match status" value="1"/>
</dbReference>
<dbReference type="Proteomes" id="UP000004198">
    <property type="component" value="Unassembled WGS sequence"/>
</dbReference>
<proteinExistence type="inferred from homology"/>
<dbReference type="GO" id="GO:0003985">
    <property type="term" value="F:acetyl-CoA C-acetyltransferase activity"/>
    <property type="evidence" value="ECO:0007669"/>
    <property type="project" value="UniProtKB-EC"/>
</dbReference>
<dbReference type="CDD" id="cd00751">
    <property type="entry name" value="thiolase"/>
    <property type="match status" value="1"/>
</dbReference>
<evidence type="ECO:0000313" key="8">
    <source>
        <dbReference type="Proteomes" id="UP000004198"/>
    </source>
</evidence>
<comment type="similarity">
    <text evidence="1">Belongs to the thiolase-like superfamily. Thiolase family.</text>
</comment>
<evidence type="ECO:0000259" key="6">
    <source>
        <dbReference type="Pfam" id="PF00108"/>
    </source>
</evidence>
<keyword evidence="3 7" id="KW-0808">Transferase</keyword>
<dbReference type="EC" id="2.3.1.9" evidence="2"/>
<reference evidence="7 8" key="1">
    <citation type="submission" date="2009-06" db="EMBL/GenBank/DDBJ databases">
        <title>The draft genome of Clostridium carboxidivorans P7.</title>
        <authorList>
            <consortium name="US DOE Joint Genome Institute (JGI-PGF)"/>
            <person name="Lucas S."/>
            <person name="Copeland A."/>
            <person name="Lapidus A."/>
            <person name="Glavina del Rio T."/>
            <person name="Tice H."/>
            <person name="Bruce D."/>
            <person name="Goodwin L."/>
            <person name="Pitluck S."/>
            <person name="Larimer F."/>
            <person name="Land M.L."/>
            <person name="Hauser L."/>
            <person name="Hemme C.L."/>
        </authorList>
    </citation>
    <scope>NUCLEOTIDE SEQUENCE [LARGE SCALE GENOMIC DNA]</scope>
    <source>
        <strain evidence="7 8">P7</strain>
    </source>
</reference>
<dbReference type="InterPro" id="IPR020616">
    <property type="entry name" value="Thiolase_N"/>
</dbReference>
<evidence type="ECO:0000256" key="1">
    <source>
        <dbReference type="ARBA" id="ARBA00010982"/>
    </source>
</evidence>
<comment type="caution">
    <text evidence="7">The sequence shown here is derived from an EMBL/GenBank/DDBJ whole genome shotgun (WGS) entry which is preliminary data.</text>
</comment>
<evidence type="ECO:0000256" key="3">
    <source>
        <dbReference type="ARBA" id="ARBA00022679"/>
    </source>
</evidence>
<dbReference type="InterPro" id="IPR002155">
    <property type="entry name" value="Thiolase"/>
</dbReference>
<dbReference type="EMBL" id="ACVI01000015">
    <property type="protein sequence ID" value="EET88251.1"/>
    <property type="molecule type" value="Genomic_DNA"/>
</dbReference>
<dbReference type="InterPro" id="IPR020615">
    <property type="entry name" value="Thiolase_acyl_enz_int_AS"/>
</dbReference>